<keyword evidence="11" id="KW-0547">Nucleotide-binding</keyword>
<keyword evidence="22" id="KW-1185">Reference proteome</keyword>
<dbReference type="Gene3D" id="3.90.226.10">
    <property type="entry name" value="2-enoyl-CoA Hydratase, Chain A, domain 1"/>
    <property type="match status" value="2"/>
</dbReference>
<keyword evidence="9" id="KW-0444">Lipid biosynthesis</keyword>
<evidence type="ECO:0000313" key="22">
    <source>
        <dbReference type="Proteomes" id="UP000006072"/>
    </source>
</evidence>
<evidence type="ECO:0000256" key="5">
    <source>
        <dbReference type="ARBA" id="ARBA00010284"/>
    </source>
</evidence>
<dbReference type="RefSeq" id="WP_003930196.1">
    <property type="nucleotide sequence ID" value="NZ_JH814689.1"/>
</dbReference>
<feature type="domain" description="CoA carboxyltransferase N-terminal" evidence="19">
    <location>
        <begin position="1"/>
        <end position="236"/>
    </location>
</feature>
<dbReference type="SUPFAM" id="SSF52096">
    <property type="entry name" value="ClpP/crotonase"/>
    <property type="match status" value="2"/>
</dbReference>
<dbReference type="InterPro" id="IPR011763">
    <property type="entry name" value="COA_CT_C"/>
</dbReference>
<evidence type="ECO:0000256" key="14">
    <source>
        <dbReference type="ARBA" id="ARBA00022840"/>
    </source>
</evidence>
<dbReference type="GO" id="GO:0006633">
    <property type="term" value="P:fatty acid biosynthetic process"/>
    <property type="evidence" value="ECO:0007669"/>
    <property type="project" value="UniProtKB-KW"/>
</dbReference>
<dbReference type="GO" id="GO:0008270">
    <property type="term" value="F:zinc ion binding"/>
    <property type="evidence" value="ECO:0007669"/>
    <property type="project" value="UniProtKB-KW"/>
</dbReference>
<organism evidence="21 22">
    <name type="scientific">Mycolicibacterium vaccae ATCC 25954</name>
    <dbReference type="NCBI Taxonomy" id="1194972"/>
    <lineage>
        <taxon>Bacteria</taxon>
        <taxon>Bacillati</taxon>
        <taxon>Actinomycetota</taxon>
        <taxon>Actinomycetes</taxon>
        <taxon>Mycobacteriales</taxon>
        <taxon>Mycobacteriaceae</taxon>
        <taxon>Mycolicibacterium</taxon>
    </lineage>
</organism>
<dbReference type="GO" id="GO:2001295">
    <property type="term" value="P:malonyl-CoA biosynthetic process"/>
    <property type="evidence" value="ECO:0007669"/>
    <property type="project" value="TreeGrafter"/>
</dbReference>
<dbReference type="AlphaFoldDB" id="K0UPU1"/>
<feature type="domain" description="CoA carboxyltransferase C-terminal" evidence="20">
    <location>
        <begin position="234"/>
        <end position="472"/>
    </location>
</feature>
<dbReference type="Pfam" id="PF03255">
    <property type="entry name" value="ACCA"/>
    <property type="match status" value="1"/>
</dbReference>
<keyword evidence="16" id="KW-0275">Fatty acid biosynthesis</keyword>
<evidence type="ECO:0000256" key="3">
    <source>
        <dbReference type="ARBA" id="ARBA00006102"/>
    </source>
</evidence>
<evidence type="ECO:0000256" key="15">
    <source>
        <dbReference type="ARBA" id="ARBA00023098"/>
    </source>
</evidence>
<sequence>MPRTSARRLIDTVIDAGSWLSWDSAVEDPPLNPGYAAELARVRSKTGLDEAVLTGEATVRGRRIAMLLCDFGFLGGSIGVAAADRLAAAIRRATGDDLPILALPTSGGTRMQEGATAFLQMVRITAAVVDHKAAHLPYLVYLRDPTTGGVFASWGSLGHVTFAEPGALVGFLGPRVYQALHGDRFPDGVQTSENLLACGLVDAIVAPGDLAGMVDRTLGIIAAAEAPDRSPAPASACPVDVPAWHSVTATRRADRPGVRDLLRYSDAEVLALNGTGEGENDPALLLALTRFGGRPCVLLGQDRAGQTVERPLGPGALRQARRGMRLAAELNLPLVSVIDTAGAALSRQAEEGGLAGEIARCIADMVALPVPTVSILLGQGTGGAALALVPADRVLAAQHGWLSPLPPEGAAAILHHDVGKAPEMAAQQGIRSSDLFGAGVVDHVIPEFPDAAAEPENFCLRVGAAVRHELATLSAADDTRRRSERVRRFERIGQAGPVLARVS</sequence>
<evidence type="ECO:0000256" key="18">
    <source>
        <dbReference type="ARBA" id="ARBA00049152"/>
    </source>
</evidence>
<comment type="similarity">
    <text evidence="5">In the N-terminal section; belongs to the AccD/PCCB family.</text>
</comment>
<evidence type="ECO:0000256" key="4">
    <source>
        <dbReference type="ARBA" id="ARBA00006276"/>
    </source>
</evidence>
<comment type="subunit">
    <text evidence="6">Acetyl-CoA carboxylase is a heterotetramer composed of biotin carboxyl carrier protein (AccB), biotin carboxylase (AccC) and two subunits of ACCase subunit beta/alpha.</text>
</comment>
<keyword evidence="15" id="KW-0443">Lipid metabolism</keyword>
<dbReference type="InterPro" id="IPR029045">
    <property type="entry name" value="ClpP/crotonase-like_dom_sf"/>
</dbReference>
<dbReference type="InterPro" id="IPR001095">
    <property type="entry name" value="Acetyl_CoA_COase_a_su"/>
</dbReference>
<comment type="catalytic activity">
    <reaction evidence="18">
        <text>N(6)-carboxybiotinyl-L-lysyl-[protein] + acetyl-CoA = N(6)-biotinyl-L-lysyl-[protein] + malonyl-CoA</text>
        <dbReference type="Rhea" id="RHEA:54728"/>
        <dbReference type="Rhea" id="RHEA-COMP:10505"/>
        <dbReference type="Rhea" id="RHEA-COMP:10506"/>
        <dbReference type="ChEBI" id="CHEBI:57288"/>
        <dbReference type="ChEBI" id="CHEBI:57384"/>
        <dbReference type="ChEBI" id="CHEBI:83144"/>
        <dbReference type="ChEBI" id="CHEBI:83145"/>
        <dbReference type="EC" id="2.1.3.15"/>
    </reaction>
</comment>
<dbReference type="eggNOG" id="COG0777">
    <property type="taxonomic scope" value="Bacteria"/>
</dbReference>
<dbReference type="PANTHER" id="PTHR42995">
    <property type="entry name" value="ACETYL-COENZYME A CARBOXYLASE CARBOXYL TRANSFERASE SUBUNIT BETA, CHLOROPLASTIC"/>
    <property type="match status" value="1"/>
</dbReference>
<evidence type="ECO:0000256" key="1">
    <source>
        <dbReference type="ARBA" id="ARBA00001947"/>
    </source>
</evidence>
<comment type="subcellular location">
    <subcellularLocation>
        <location evidence="2">Cytoplasm</location>
    </subcellularLocation>
</comment>
<comment type="caution">
    <text evidence="21">The sequence shown here is derived from an EMBL/GenBank/DDBJ whole genome shotgun (WGS) entry which is preliminary data.</text>
</comment>
<dbReference type="GO" id="GO:0003989">
    <property type="term" value="F:acetyl-CoA carboxylase activity"/>
    <property type="evidence" value="ECO:0007669"/>
    <property type="project" value="InterPro"/>
</dbReference>
<accession>K0UPU1</accession>
<evidence type="ECO:0000256" key="10">
    <source>
        <dbReference type="ARBA" id="ARBA00022679"/>
    </source>
</evidence>
<evidence type="ECO:0000259" key="20">
    <source>
        <dbReference type="PROSITE" id="PS50989"/>
    </source>
</evidence>
<keyword evidence="13" id="KW-0276">Fatty acid metabolism</keyword>
<dbReference type="InterPro" id="IPR011762">
    <property type="entry name" value="COA_CT_N"/>
</dbReference>
<dbReference type="EMBL" id="ALQA01000027">
    <property type="protein sequence ID" value="EJZ08851.1"/>
    <property type="molecule type" value="Genomic_DNA"/>
</dbReference>
<dbReference type="GO" id="GO:0016743">
    <property type="term" value="F:carboxyl- or carbamoyltransferase activity"/>
    <property type="evidence" value="ECO:0007669"/>
    <property type="project" value="InterPro"/>
</dbReference>
<reference evidence="21 22" key="1">
    <citation type="journal article" date="2012" name="J. Bacteriol.">
        <title>Complete Genome Sequence of Mycobacterium vaccae Type Strain ATCC 25954.</title>
        <authorList>
            <person name="Ho Y.S."/>
            <person name="Adroub S.A."/>
            <person name="Abadi M."/>
            <person name="Al Alwan B."/>
            <person name="Alkhateeb R."/>
            <person name="Gao G."/>
            <person name="Ragab A."/>
            <person name="Ali S."/>
            <person name="van Soolingen D."/>
            <person name="Bitter W."/>
            <person name="Pain A."/>
            <person name="Abdallah A.M."/>
        </authorList>
    </citation>
    <scope>NUCLEOTIDE SEQUENCE [LARGE SCALE GENOMIC DNA]</scope>
    <source>
        <strain evidence="21 22">ATCC 25954</strain>
    </source>
</reference>
<keyword evidence="12" id="KW-0479">Metal-binding</keyword>
<evidence type="ECO:0000256" key="9">
    <source>
        <dbReference type="ARBA" id="ARBA00022516"/>
    </source>
</evidence>
<evidence type="ECO:0000256" key="17">
    <source>
        <dbReference type="ARBA" id="ARBA00025280"/>
    </source>
</evidence>
<dbReference type="eggNOG" id="COG0825">
    <property type="taxonomic scope" value="Bacteria"/>
</dbReference>
<comment type="similarity">
    <text evidence="3">Belongs to the AccD/PCCB family.</text>
</comment>
<dbReference type="Proteomes" id="UP000006072">
    <property type="component" value="Unassembled WGS sequence"/>
</dbReference>
<dbReference type="HOGENOM" id="CLU_015486_2_1_11"/>
<dbReference type="EC" id="2.1.3.15" evidence="7"/>
<dbReference type="PATRIC" id="fig|1194972.3.peg.2812"/>
<evidence type="ECO:0000256" key="11">
    <source>
        <dbReference type="ARBA" id="ARBA00022741"/>
    </source>
</evidence>
<evidence type="ECO:0000256" key="7">
    <source>
        <dbReference type="ARBA" id="ARBA00011883"/>
    </source>
</evidence>
<evidence type="ECO:0000259" key="19">
    <source>
        <dbReference type="PROSITE" id="PS50980"/>
    </source>
</evidence>
<keyword evidence="10 21" id="KW-0808">Transferase</keyword>
<evidence type="ECO:0000256" key="12">
    <source>
        <dbReference type="ARBA" id="ARBA00022771"/>
    </source>
</evidence>
<dbReference type="GO" id="GO:0009317">
    <property type="term" value="C:acetyl-CoA carboxylase complex"/>
    <property type="evidence" value="ECO:0007669"/>
    <property type="project" value="InterPro"/>
</dbReference>
<keyword evidence="12" id="KW-0863">Zinc-finger</keyword>
<evidence type="ECO:0000256" key="13">
    <source>
        <dbReference type="ARBA" id="ARBA00022832"/>
    </source>
</evidence>
<evidence type="ECO:0000256" key="8">
    <source>
        <dbReference type="ARBA" id="ARBA00018312"/>
    </source>
</evidence>
<comment type="function">
    <text evidence="17">Component of the acetyl coenzyme A carboxylase (ACC) complex. Biotin carboxylase (BC) catalyzes the carboxylation of biotin on its carrier protein (BCCP) and then the CO(2) group is transferred by the transcarboxylase to acetyl-CoA to form malonyl-CoA.</text>
</comment>
<comment type="cofactor">
    <cofactor evidence="1">
        <name>Zn(2+)</name>
        <dbReference type="ChEBI" id="CHEBI:29105"/>
    </cofactor>
</comment>
<dbReference type="PANTHER" id="PTHR42995:SF5">
    <property type="entry name" value="ACETYL-COENZYME A CARBOXYLASE CARBOXYL TRANSFERASE SUBUNIT BETA, CHLOROPLASTIC"/>
    <property type="match status" value="1"/>
</dbReference>
<evidence type="ECO:0000256" key="6">
    <source>
        <dbReference type="ARBA" id="ARBA00011664"/>
    </source>
</evidence>
<dbReference type="PROSITE" id="PS50980">
    <property type="entry name" value="COA_CT_NTER"/>
    <property type="match status" value="1"/>
</dbReference>
<keyword evidence="12" id="KW-0862">Zinc</keyword>
<protein>
    <recommendedName>
        <fullName evidence="8">Acetyl-coenzyme A carboxylase carboxyl transferase subunits beta/alpha</fullName>
        <ecNumber evidence="7">2.1.3.15</ecNumber>
    </recommendedName>
</protein>
<gene>
    <name evidence="21" type="ORF">MVAC_14083</name>
</gene>
<dbReference type="PRINTS" id="PR01070">
    <property type="entry name" value="ACCCTRFRASEB"/>
</dbReference>
<keyword evidence="14" id="KW-0067">ATP-binding</keyword>
<dbReference type="InterPro" id="IPR000438">
    <property type="entry name" value="Acetyl_CoA_COase_Trfase_b_su"/>
</dbReference>
<dbReference type="PROSITE" id="PS50989">
    <property type="entry name" value="COA_CT_CTER"/>
    <property type="match status" value="1"/>
</dbReference>
<evidence type="ECO:0000256" key="16">
    <source>
        <dbReference type="ARBA" id="ARBA00023160"/>
    </source>
</evidence>
<evidence type="ECO:0000256" key="2">
    <source>
        <dbReference type="ARBA" id="ARBA00004496"/>
    </source>
</evidence>
<comment type="similarity">
    <text evidence="4">In the C-terminal section; belongs to the AccA family.</text>
</comment>
<evidence type="ECO:0000313" key="21">
    <source>
        <dbReference type="EMBL" id="EJZ08851.1"/>
    </source>
</evidence>
<name>K0UPU1_MYCVA</name>
<dbReference type="GO" id="GO:0005524">
    <property type="term" value="F:ATP binding"/>
    <property type="evidence" value="ECO:0007669"/>
    <property type="project" value="UniProtKB-KW"/>
</dbReference>
<proteinExistence type="inferred from homology"/>